<feature type="region of interest" description="Disordered" evidence="1">
    <location>
        <begin position="52"/>
        <end position="106"/>
    </location>
</feature>
<dbReference type="AlphaFoldDB" id="A0A0D2A5P9"/>
<keyword evidence="3" id="KW-1185">Reference proteome</keyword>
<organism evidence="2 3">
    <name type="scientific">Verruconis gallopava</name>
    <dbReference type="NCBI Taxonomy" id="253628"/>
    <lineage>
        <taxon>Eukaryota</taxon>
        <taxon>Fungi</taxon>
        <taxon>Dikarya</taxon>
        <taxon>Ascomycota</taxon>
        <taxon>Pezizomycotina</taxon>
        <taxon>Dothideomycetes</taxon>
        <taxon>Pleosporomycetidae</taxon>
        <taxon>Venturiales</taxon>
        <taxon>Sympoventuriaceae</taxon>
        <taxon>Verruconis</taxon>
    </lineage>
</organism>
<evidence type="ECO:0000256" key="1">
    <source>
        <dbReference type="SAM" id="MobiDB-lite"/>
    </source>
</evidence>
<feature type="compositionally biased region" description="Polar residues" evidence="1">
    <location>
        <begin position="974"/>
        <end position="989"/>
    </location>
</feature>
<dbReference type="RefSeq" id="XP_016211907.1">
    <property type="nucleotide sequence ID" value="XM_016360195.1"/>
</dbReference>
<feature type="compositionally biased region" description="Polar residues" evidence="1">
    <location>
        <begin position="174"/>
        <end position="187"/>
    </location>
</feature>
<feature type="compositionally biased region" description="Polar residues" evidence="1">
    <location>
        <begin position="94"/>
        <end position="106"/>
    </location>
</feature>
<proteinExistence type="predicted"/>
<dbReference type="Proteomes" id="UP000053259">
    <property type="component" value="Unassembled WGS sequence"/>
</dbReference>
<dbReference type="GeneID" id="27314513"/>
<sequence>MTLVNTSDSHHGESFHRIRTASSHDSTELAHPMPDLQSLQGAYLQNVERLEERAERMSVGSDLGEEIRKLQQEQKLSDSSRASMYSANAAEQPPRQQRSRNVSTSSYANSIVEVNTAARSGGYSPYSPMGSLRSGSWSQVSRPVSNPARSISRSSFLGMMSTPEMAESEAVTPNEAQQTSNNTSIQHTPRPESKSETAAPSDSTEMEEDTRAKRMKRLSTGRLPSEGSFSVIYNQLVEENRKSMDISGIRVASDTSFTDIYDQIASEIKNSLNTSVQGAQEREMKRQSLNQPPQLQPAFAESPKNTTKPFRLSQTPPPLPPQHRQLPKVEPQDDFGINFSFTTSTKEPQYVEDRRPSEPLQIHVPHDERDDNHSDRPSTARSQDTYQQADGLFQDFDGTHYAPSMLSRHGSLRDTSRGSAFPVDNPNRSSVLKDASQPESMASLVPPPEDGMVYYPAPVPRMLNLPPKISQNPSAAAIAKRRTQFVNAIPEDARKSAYWLPQGGGQRDEDTDARASKLNLAALPPQLRASVFFDSGAQRQDIEVRDQSAMRTLDDLLDASALAPVSAFTDHPIVGKIGANVYKKSPDARASTLNLPQAPTAKKERKSSFLGLRRSSVGSEDALGGGNKRSSTRGKLVKSNSAVLDDSALARGPNGEIGAGGNSGRTTPALDPNGVYGDLRDEDANETQEAGGVQLEEESDEEYVGAPTTLLAELEMRKREQKNRNKTAYTAFPDGMHATLLELDDVAQLKKAKRKKKRVALAWEDPAVRAADEMGEADDDDVPLGVLYSNNEAVAAKIKEQGMAEGRPLGLLEKKELEDNEPLSRRMLRLRGINPNSVRPPPVAITNAEGESETESEHEGETLGQRLKRLRDKKALDEAITEVEGRPISETFSAEMLSQLGVESKDEKKATQEGLHSRNVSVGQISTGSAPKSPGGGILPPSRANATTPGAESEEETLGQRRARLQREALQAGMQQRRQSQMTLNGPSRMSTMLSPAPMEPNMAPGPSRTPPLRASLSMADLLAANPTGKHDARKVSNELLLATAPQGSLLAQDAEKQEARKARMRLSSAEVFQTQRPEMQRHFSGVTAKSGGMYVNQQQMHGMWQQNMMQQNAMQQNGYGSLQTYYGMNGYGAVGNANMFMGAYGGYQTPAYGGMHPGFGGMALQQEAFLDQKTRSRVDAWRQSIVP</sequence>
<feature type="region of interest" description="Disordered" evidence="1">
    <location>
        <begin position="128"/>
        <end position="213"/>
    </location>
</feature>
<feature type="compositionally biased region" description="Polar residues" evidence="1">
    <location>
        <begin position="133"/>
        <end position="155"/>
    </location>
</feature>
<reference evidence="2 3" key="1">
    <citation type="submission" date="2015-01" db="EMBL/GenBank/DDBJ databases">
        <title>The Genome Sequence of Ochroconis gallopava CBS43764.</title>
        <authorList>
            <consortium name="The Broad Institute Genomics Platform"/>
            <person name="Cuomo C."/>
            <person name="de Hoog S."/>
            <person name="Gorbushina A."/>
            <person name="Stielow B."/>
            <person name="Teixiera M."/>
            <person name="Abouelleil A."/>
            <person name="Chapman S.B."/>
            <person name="Priest M."/>
            <person name="Young S.K."/>
            <person name="Wortman J."/>
            <person name="Nusbaum C."/>
            <person name="Birren B."/>
        </authorList>
    </citation>
    <scope>NUCLEOTIDE SEQUENCE [LARGE SCALE GENOMIC DNA]</scope>
    <source>
        <strain evidence="2 3">CBS 43764</strain>
    </source>
</reference>
<feature type="region of interest" description="Disordered" evidence="1">
    <location>
        <begin position="590"/>
        <end position="704"/>
    </location>
</feature>
<feature type="region of interest" description="Disordered" evidence="1">
    <location>
        <begin position="833"/>
        <end position="865"/>
    </location>
</feature>
<dbReference type="STRING" id="253628.A0A0D2A5P9"/>
<dbReference type="EMBL" id="KN847551">
    <property type="protein sequence ID" value="KIW02038.1"/>
    <property type="molecule type" value="Genomic_DNA"/>
</dbReference>
<feature type="region of interest" description="Disordered" evidence="1">
    <location>
        <begin position="903"/>
        <end position="989"/>
    </location>
</feature>
<dbReference type="InParanoid" id="A0A0D2A5P9"/>
<evidence type="ECO:0000313" key="3">
    <source>
        <dbReference type="Proteomes" id="UP000053259"/>
    </source>
</evidence>
<dbReference type="VEuPathDB" id="FungiDB:PV09_06540"/>
<feature type="region of interest" description="Disordered" evidence="1">
    <location>
        <begin position="404"/>
        <end position="449"/>
    </location>
</feature>
<feature type="region of interest" description="Disordered" evidence="1">
    <location>
        <begin position="274"/>
        <end position="384"/>
    </location>
</feature>
<accession>A0A0D2A5P9</accession>
<gene>
    <name evidence="2" type="ORF">PV09_06540</name>
</gene>
<dbReference type="OrthoDB" id="5288142at2759"/>
<feature type="compositionally biased region" description="Basic and acidic residues" evidence="1">
    <location>
        <begin position="65"/>
        <end position="78"/>
    </location>
</feature>
<evidence type="ECO:0000313" key="2">
    <source>
        <dbReference type="EMBL" id="KIW02038.1"/>
    </source>
</evidence>
<feature type="compositionally biased region" description="Polar residues" evidence="1">
    <location>
        <begin position="918"/>
        <end position="930"/>
    </location>
</feature>
<name>A0A0D2A5P9_9PEZI</name>
<dbReference type="HOGENOM" id="CLU_001373_0_0_1"/>
<protein>
    <submittedName>
        <fullName evidence="2">Uncharacterized protein</fullName>
    </submittedName>
</protein>
<feature type="region of interest" description="Disordered" evidence="1">
    <location>
        <begin position="1"/>
        <end position="40"/>
    </location>
</feature>
<feature type="compositionally biased region" description="Basic and acidic residues" evidence="1">
    <location>
        <begin position="364"/>
        <end position="378"/>
    </location>
</feature>